<accession>A0AAW1DQ11</accession>
<evidence type="ECO:0000313" key="18">
    <source>
        <dbReference type="Proteomes" id="UP001461498"/>
    </source>
</evidence>
<dbReference type="InterPro" id="IPR031595">
    <property type="entry name" value="PRORP_C"/>
</dbReference>
<dbReference type="EMBL" id="JAPXFL010000002">
    <property type="protein sequence ID" value="KAK9511233.1"/>
    <property type="molecule type" value="Genomic_DNA"/>
</dbReference>
<keyword evidence="8" id="KW-0479">Metal-binding</keyword>
<comment type="similarity">
    <text evidence="4">Belongs to the PPR family. P subfamily.</text>
</comment>
<dbReference type="Proteomes" id="UP001461498">
    <property type="component" value="Unassembled WGS sequence"/>
</dbReference>
<dbReference type="CDD" id="cd18718">
    <property type="entry name" value="PIN_PRORP"/>
    <property type="match status" value="1"/>
</dbReference>
<keyword evidence="9" id="KW-0378">Hydrolase</keyword>
<keyword evidence="18" id="KW-1185">Reference proteome</keyword>
<reference evidence="17 18" key="1">
    <citation type="submission" date="2022-12" db="EMBL/GenBank/DDBJ databases">
        <title>Chromosome-level genome assembly of true bugs.</title>
        <authorList>
            <person name="Ma L."/>
            <person name="Li H."/>
        </authorList>
    </citation>
    <scope>NUCLEOTIDE SEQUENCE [LARGE SCALE GENOMIC DNA]</scope>
    <source>
        <strain evidence="17">Lab_2022b</strain>
    </source>
</reference>
<dbReference type="InterPro" id="IPR011990">
    <property type="entry name" value="TPR-like_helical_dom_sf"/>
</dbReference>
<dbReference type="PANTHER" id="PTHR13547:SF1">
    <property type="entry name" value="MITOCHONDRIAL RIBONUCLEASE P CATALYTIC SUBUNIT"/>
    <property type="match status" value="1"/>
</dbReference>
<evidence type="ECO:0000313" key="17">
    <source>
        <dbReference type="EMBL" id="KAK9511233.1"/>
    </source>
</evidence>
<dbReference type="GO" id="GO:0097745">
    <property type="term" value="P:mitochondrial tRNA 5'-end processing"/>
    <property type="evidence" value="ECO:0007669"/>
    <property type="project" value="TreeGrafter"/>
</dbReference>
<evidence type="ECO:0000256" key="13">
    <source>
        <dbReference type="ARBA" id="ARBA00023128"/>
    </source>
</evidence>
<keyword evidence="7" id="KW-0540">Nuclease</keyword>
<evidence type="ECO:0000256" key="6">
    <source>
        <dbReference type="ARBA" id="ARBA00022694"/>
    </source>
</evidence>
<proteinExistence type="inferred from homology"/>
<evidence type="ECO:0000256" key="12">
    <source>
        <dbReference type="ARBA" id="ARBA00022946"/>
    </source>
</evidence>
<keyword evidence="11" id="KW-0460">Magnesium</keyword>
<keyword evidence="12" id="KW-0809">Transit peptide</keyword>
<comment type="subcellular location">
    <subcellularLocation>
        <location evidence="3">Mitochondrion</location>
    </subcellularLocation>
</comment>
<evidence type="ECO:0000256" key="14">
    <source>
        <dbReference type="ARBA" id="ARBA00044536"/>
    </source>
</evidence>
<evidence type="ECO:0000256" key="8">
    <source>
        <dbReference type="ARBA" id="ARBA00022723"/>
    </source>
</evidence>
<comment type="catalytic activity">
    <reaction evidence="1">
        <text>Endonucleolytic cleavage of RNA, removing 5'-extranucleotides from tRNA precursor.</text>
        <dbReference type="EC" id="3.1.26.5"/>
    </reaction>
</comment>
<sequence length="555" mass="63135">MCSHLNRISAIFKLGLYVLSNSSKLLARRKYDRRVASIVSLSKYSCSSYALAESDKLNKTDSLVKSYFINRDQQALILNFIKRDLAASSEHIELFRNNVINAGKSVNEYNIDGIVLSFCVALRSFPIGRQYFMHIYQSKNKHNIASVGKFFLLCYHCKEFCSEEDKKLIIELYEELIEKYNTLDSCTCEYSALALSLTSAWRQALTLIDMCKLSSEPTSKMYNALIVASFNNNDCKLGWQLMENAIQENRTISAEAITLSINHQSKLNTHTLLKLFEKYNVRISRDSADVLLENHRNTSASQSIAPNITKINKMGGCSNCNETLKPVELTNSEFLELKKKFLSPVLVGENIFLKSKPAELEAFLKFIEQTGRVDVVLDGLNVAYMAGTNKGKYNTSSMLLKVVDWFSEMGKRVLVIGRTHMLKWPQKHMALIKKKSCLFLTDDVSADDPYVLYAAMFSGFGTIFVSRDQMRAHKFLLKEPTLRVIFSKWQQKHQYYIKTVTANGRVIFERPPPYLQCVQESATGRWHLPLVCESALKSGVPAHVLPQITSWLCLP</sequence>
<dbReference type="GO" id="GO:0030678">
    <property type="term" value="C:mitochondrial ribonuclease P complex"/>
    <property type="evidence" value="ECO:0007669"/>
    <property type="project" value="TreeGrafter"/>
</dbReference>
<keyword evidence="6" id="KW-0819">tRNA processing</keyword>
<gene>
    <name evidence="17" type="ORF">O3M35_005830</name>
</gene>
<evidence type="ECO:0000259" key="16">
    <source>
        <dbReference type="Pfam" id="PF16953"/>
    </source>
</evidence>
<comment type="cofactor">
    <cofactor evidence="2">
        <name>Mg(2+)</name>
        <dbReference type="ChEBI" id="CHEBI:18420"/>
    </cofactor>
</comment>
<dbReference type="EC" id="3.1.26.5" evidence="5"/>
<evidence type="ECO:0000256" key="5">
    <source>
        <dbReference type="ARBA" id="ARBA00012179"/>
    </source>
</evidence>
<protein>
    <recommendedName>
        <fullName evidence="14">Mitochondrial ribonuclease P catalytic subunit</fullName>
        <ecNumber evidence="5">3.1.26.5</ecNumber>
    </recommendedName>
    <alternativeName>
        <fullName evidence="15">Mitochondrial ribonuclease P protein 3</fullName>
    </alternativeName>
</protein>
<keyword evidence="10" id="KW-0862">Zinc</keyword>
<name>A0AAW1DQ11_9HEMI</name>
<dbReference type="Gene3D" id="3.40.50.11980">
    <property type="match status" value="1"/>
</dbReference>
<dbReference type="PANTHER" id="PTHR13547">
    <property type="match status" value="1"/>
</dbReference>
<evidence type="ECO:0000256" key="10">
    <source>
        <dbReference type="ARBA" id="ARBA00022833"/>
    </source>
</evidence>
<keyword evidence="13" id="KW-0496">Mitochondrion</keyword>
<dbReference type="Gene3D" id="1.25.40.10">
    <property type="entry name" value="Tetratricopeptide repeat domain"/>
    <property type="match status" value="1"/>
</dbReference>
<organism evidence="17 18">
    <name type="scientific">Rhynocoris fuscipes</name>
    <dbReference type="NCBI Taxonomy" id="488301"/>
    <lineage>
        <taxon>Eukaryota</taxon>
        <taxon>Metazoa</taxon>
        <taxon>Ecdysozoa</taxon>
        <taxon>Arthropoda</taxon>
        <taxon>Hexapoda</taxon>
        <taxon>Insecta</taxon>
        <taxon>Pterygota</taxon>
        <taxon>Neoptera</taxon>
        <taxon>Paraneoptera</taxon>
        <taxon>Hemiptera</taxon>
        <taxon>Heteroptera</taxon>
        <taxon>Panheteroptera</taxon>
        <taxon>Cimicomorpha</taxon>
        <taxon>Reduviidae</taxon>
        <taxon>Harpactorinae</taxon>
        <taxon>Harpactorini</taxon>
        <taxon>Rhynocoris</taxon>
    </lineage>
</organism>
<evidence type="ECO:0000256" key="3">
    <source>
        <dbReference type="ARBA" id="ARBA00004173"/>
    </source>
</evidence>
<evidence type="ECO:0000256" key="11">
    <source>
        <dbReference type="ARBA" id="ARBA00022842"/>
    </source>
</evidence>
<dbReference type="GO" id="GO:0001682">
    <property type="term" value="P:tRNA 5'-leader removal"/>
    <property type="evidence" value="ECO:0007669"/>
    <property type="project" value="TreeGrafter"/>
</dbReference>
<comment type="caution">
    <text evidence="17">The sequence shown here is derived from an EMBL/GenBank/DDBJ whole genome shotgun (WGS) entry which is preliminary data.</text>
</comment>
<dbReference type="AlphaFoldDB" id="A0AAW1DQ11"/>
<evidence type="ECO:0000256" key="4">
    <source>
        <dbReference type="ARBA" id="ARBA00007626"/>
    </source>
</evidence>
<dbReference type="InterPro" id="IPR033495">
    <property type="entry name" value="MRPP3_PIN_dom"/>
</dbReference>
<dbReference type="GO" id="GO:0046872">
    <property type="term" value="F:metal ion binding"/>
    <property type="evidence" value="ECO:0007669"/>
    <property type="project" value="UniProtKB-KW"/>
</dbReference>
<evidence type="ECO:0000256" key="2">
    <source>
        <dbReference type="ARBA" id="ARBA00001946"/>
    </source>
</evidence>
<dbReference type="Pfam" id="PF16953">
    <property type="entry name" value="PRORP"/>
    <property type="match status" value="1"/>
</dbReference>
<feature type="domain" description="PRORP" evidence="16">
    <location>
        <begin position="311"/>
        <end position="553"/>
    </location>
</feature>
<evidence type="ECO:0000256" key="1">
    <source>
        <dbReference type="ARBA" id="ARBA00000928"/>
    </source>
</evidence>
<evidence type="ECO:0000256" key="15">
    <source>
        <dbReference type="ARBA" id="ARBA00044559"/>
    </source>
</evidence>
<evidence type="ECO:0000256" key="9">
    <source>
        <dbReference type="ARBA" id="ARBA00022801"/>
    </source>
</evidence>
<dbReference type="GO" id="GO:0004526">
    <property type="term" value="F:ribonuclease P activity"/>
    <property type="evidence" value="ECO:0007669"/>
    <property type="project" value="UniProtKB-EC"/>
</dbReference>
<evidence type="ECO:0000256" key="7">
    <source>
        <dbReference type="ARBA" id="ARBA00022722"/>
    </source>
</evidence>